<dbReference type="NCBIfam" id="TIGR01509">
    <property type="entry name" value="HAD-SF-IA-v3"/>
    <property type="match status" value="1"/>
</dbReference>
<dbReference type="Pfam" id="PF00702">
    <property type="entry name" value="Hydrolase"/>
    <property type="match status" value="1"/>
</dbReference>
<dbReference type="FunFam" id="1.10.150.240:FF:000006">
    <property type="entry name" value="Phosphonoacetaldehyde hydrolase"/>
    <property type="match status" value="1"/>
</dbReference>
<dbReference type="STRING" id="966.BTA35_0212070"/>
<dbReference type="InterPro" id="IPR036412">
    <property type="entry name" value="HAD-like_sf"/>
</dbReference>
<comment type="similarity">
    <text evidence="9">Belongs to the HAD-like hydrolase superfamily. PhnX family.</text>
</comment>
<feature type="active site" description="Nucleophile" evidence="9">
    <location>
        <position position="18"/>
    </location>
</feature>
<dbReference type="NCBIfam" id="TIGR01422">
    <property type="entry name" value="phosphonatase"/>
    <property type="match status" value="1"/>
</dbReference>
<gene>
    <name evidence="9" type="primary">phnX</name>
    <name evidence="10" type="ORF">BTA35_0212070</name>
</gene>
<keyword evidence="2 9" id="KW-0479">Metal-binding</keyword>
<sequence length="275" mass="30371">MYQFTRRYMGPLQAVIMDWAGTTVDFGSMAPIHAFCRLFEQNKTPITVAEARAPMGAEKREHIRQLCEMPRVREAWFTAHGAEPTTADIDRMYEEFVPLQIAAIAQCGQLIPGLKETLAWCREQEIAIGANTGYAERMIEGLLASASEQGYKPDSNVCATDVPKGRPYPHMALKNAIELEVSDVAACVKIDDTLTGIDEGLSAGMWTIGVAVSGNEVGLTLDEWQALPEEEQQIRRRSAYQRFYQAGAHYVVDSIADAVPCLMEIQERLAAGDAP</sequence>
<dbReference type="SFLD" id="SFLDG01135">
    <property type="entry name" value="C1.5.6:_HAD__Beta-PGM__Phospha"/>
    <property type="match status" value="1"/>
</dbReference>
<dbReference type="HAMAP" id="MF_01375">
    <property type="entry name" value="PhnX"/>
    <property type="match status" value="1"/>
</dbReference>
<accession>A0A1T1H9W2</accession>
<feature type="binding site" evidence="9">
    <location>
        <position position="192"/>
    </location>
    <ligand>
        <name>Mg(2+)</name>
        <dbReference type="ChEBI" id="CHEBI:18420"/>
    </ligand>
</feature>
<dbReference type="AlphaFoldDB" id="A0A1T1H9W2"/>
<feature type="active site" description="Schiff-base intermediate with substrate" evidence="9">
    <location>
        <position position="59"/>
    </location>
</feature>
<evidence type="ECO:0000313" key="10">
    <source>
        <dbReference type="EMBL" id="OOV86623.1"/>
    </source>
</evidence>
<evidence type="ECO:0000313" key="11">
    <source>
        <dbReference type="Proteomes" id="UP000190064"/>
    </source>
</evidence>
<dbReference type="CDD" id="cd02586">
    <property type="entry name" value="HAD_PHN"/>
    <property type="match status" value="1"/>
</dbReference>
<dbReference type="InterPro" id="IPR023214">
    <property type="entry name" value="HAD_sf"/>
</dbReference>
<dbReference type="GO" id="GO:0050194">
    <property type="term" value="F:phosphonoacetaldehyde hydrolase activity"/>
    <property type="evidence" value="ECO:0007669"/>
    <property type="project" value="UniProtKB-UniRule"/>
</dbReference>
<evidence type="ECO:0000256" key="4">
    <source>
        <dbReference type="ARBA" id="ARBA00022842"/>
    </source>
</evidence>
<comment type="cofactor">
    <cofactor evidence="9">
        <name>Mg(2+)</name>
        <dbReference type="ChEBI" id="CHEBI:18420"/>
    </cofactor>
    <text evidence="9">Binds 1 Mg(2+) ion per subunit.</text>
</comment>
<dbReference type="GO" id="GO:0006281">
    <property type="term" value="P:DNA repair"/>
    <property type="evidence" value="ECO:0007669"/>
    <property type="project" value="TreeGrafter"/>
</dbReference>
<dbReference type="PANTHER" id="PTHR43434:SF19">
    <property type="entry name" value="PHOSPHONOACETALDEHYDE HYDROLASE"/>
    <property type="match status" value="1"/>
</dbReference>
<protein>
    <recommendedName>
        <fullName evidence="8 9">Phosphonoacetaldehyde hydrolase</fullName>
        <shortName evidence="9">Phosphonatase</shortName>
        <ecNumber evidence="8 9">3.11.1.1</ecNumber>
    </recommendedName>
    <alternativeName>
        <fullName evidence="9">Phosphonoacetaldehyde phosphonohydrolase</fullName>
    </alternativeName>
</protein>
<comment type="subunit">
    <text evidence="1 9">Homodimer.</text>
</comment>
<comment type="caution">
    <text evidence="10">The sequence shown here is derived from an EMBL/GenBank/DDBJ whole genome shotgun (WGS) entry which is preliminary data.</text>
</comment>
<dbReference type="RefSeq" id="WP_078320071.1">
    <property type="nucleotide sequence ID" value="NZ_FXTS01000006.1"/>
</dbReference>
<comment type="catalytic activity">
    <reaction evidence="6 9">
        <text>phosphonoacetaldehyde + H2O = acetaldehyde + phosphate + H(+)</text>
        <dbReference type="Rhea" id="RHEA:18905"/>
        <dbReference type="ChEBI" id="CHEBI:15343"/>
        <dbReference type="ChEBI" id="CHEBI:15377"/>
        <dbReference type="ChEBI" id="CHEBI:15378"/>
        <dbReference type="ChEBI" id="CHEBI:43474"/>
        <dbReference type="ChEBI" id="CHEBI:58383"/>
        <dbReference type="EC" id="3.11.1.1"/>
    </reaction>
</comment>
<feature type="binding site" evidence="9">
    <location>
        <position position="18"/>
    </location>
    <ligand>
        <name>Mg(2+)</name>
        <dbReference type="ChEBI" id="CHEBI:18420"/>
    </ligand>
</feature>
<dbReference type="PANTHER" id="PTHR43434">
    <property type="entry name" value="PHOSPHOGLYCOLATE PHOSPHATASE"/>
    <property type="match status" value="1"/>
</dbReference>
<keyword evidence="4 9" id="KW-0460">Magnesium</keyword>
<keyword evidence="3 9" id="KW-0378">Hydrolase</keyword>
<dbReference type="SFLD" id="SFLDG01129">
    <property type="entry name" value="C1.5:_HAD__Beta-PGM__Phosphata"/>
    <property type="match status" value="1"/>
</dbReference>
<keyword evidence="5 9" id="KW-0704">Schiff base</keyword>
<dbReference type="Gene3D" id="1.10.150.240">
    <property type="entry name" value="Putative phosphatase, domain 2"/>
    <property type="match status" value="1"/>
</dbReference>
<dbReference type="InterPro" id="IPR006439">
    <property type="entry name" value="HAD-SF_hydro_IA"/>
</dbReference>
<dbReference type="SUPFAM" id="SSF56784">
    <property type="entry name" value="HAD-like"/>
    <property type="match status" value="1"/>
</dbReference>
<evidence type="ECO:0000256" key="9">
    <source>
        <dbReference type="HAMAP-Rule" id="MF_01375"/>
    </source>
</evidence>
<feature type="binding site" evidence="9">
    <location>
        <position position="20"/>
    </location>
    <ligand>
        <name>Mg(2+)</name>
        <dbReference type="ChEBI" id="CHEBI:18420"/>
    </ligand>
</feature>
<dbReference type="GO" id="GO:0008967">
    <property type="term" value="F:phosphoglycolate phosphatase activity"/>
    <property type="evidence" value="ECO:0007669"/>
    <property type="project" value="TreeGrafter"/>
</dbReference>
<dbReference type="GO" id="GO:0019700">
    <property type="term" value="P:organic phosphonate catabolic process"/>
    <property type="evidence" value="ECO:0007669"/>
    <property type="project" value="InterPro"/>
</dbReference>
<dbReference type="Gene3D" id="3.40.50.1000">
    <property type="entry name" value="HAD superfamily/HAD-like"/>
    <property type="match status" value="1"/>
</dbReference>
<dbReference type="EMBL" id="MTSD02000005">
    <property type="protein sequence ID" value="OOV86623.1"/>
    <property type="molecule type" value="Genomic_DNA"/>
</dbReference>
<keyword evidence="11" id="KW-1185">Reference proteome</keyword>
<reference evidence="10" key="1">
    <citation type="submission" date="2017-02" db="EMBL/GenBank/DDBJ databases">
        <title>Draft Genome Sequence of the Salt Water Bacterium Oceanospirillum linum ATCC 11336.</title>
        <authorList>
            <person name="Trachtenberg A.M."/>
            <person name="Carney J.G."/>
            <person name="Linnane J.D."/>
            <person name="Rheaume B.A."/>
            <person name="Pitts N.L."/>
            <person name="Mykles D.L."/>
            <person name="Maclea K.S."/>
        </authorList>
    </citation>
    <scope>NUCLEOTIDE SEQUENCE [LARGE SCALE GENOMIC DNA]</scope>
    <source>
        <strain evidence="10">ATCC 11336</strain>
    </source>
</reference>
<dbReference type="GO" id="GO:0005829">
    <property type="term" value="C:cytosol"/>
    <property type="evidence" value="ECO:0007669"/>
    <property type="project" value="TreeGrafter"/>
</dbReference>
<comment type="function">
    <text evidence="7 9">Involved in phosphonate degradation.</text>
</comment>
<organism evidence="10 11">
    <name type="scientific">Oceanospirillum linum</name>
    <dbReference type="NCBI Taxonomy" id="966"/>
    <lineage>
        <taxon>Bacteria</taxon>
        <taxon>Pseudomonadati</taxon>
        <taxon>Pseudomonadota</taxon>
        <taxon>Gammaproteobacteria</taxon>
        <taxon>Oceanospirillales</taxon>
        <taxon>Oceanospirillaceae</taxon>
        <taxon>Oceanospirillum</taxon>
    </lineage>
</organism>
<dbReference type="GO" id="GO:0000287">
    <property type="term" value="F:magnesium ion binding"/>
    <property type="evidence" value="ECO:0007669"/>
    <property type="project" value="UniProtKB-UniRule"/>
</dbReference>
<dbReference type="InterPro" id="IPR050155">
    <property type="entry name" value="HAD-like_hydrolase_sf"/>
</dbReference>
<dbReference type="InterPro" id="IPR023198">
    <property type="entry name" value="PGP-like_dom2"/>
</dbReference>
<evidence type="ECO:0000256" key="2">
    <source>
        <dbReference type="ARBA" id="ARBA00022723"/>
    </source>
</evidence>
<evidence type="ECO:0000256" key="3">
    <source>
        <dbReference type="ARBA" id="ARBA00022801"/>
    </source>
</evidence>
<evidence type="ECO:0000256" key="5">
    <source>
        <dbReference type="ARBA" id="ARBA00023270"/>
    </source>
</evidence>
<dbReference type="EC" id="3.11.1.1" evidence="8 9"/>
<evidence type="ECO:0000256" key="6">
    <source>
        <dbReference type="ARBA" id="ARBA00052005"/>
    </source>
</evidence>
<evidence type="ECO:0000256" key="7">
    <source>
        <dbReference type="ARBA" id="ARBA00056573"/>
    </source>
</evidence>
<name>A0A1T1H9W2_OCELI</name>
<proteinExistence type="inferred from homology"/>
<dbReference type="Proteomes" id="UP000190064">
    <property type="component" value="Unassembled WGS sequence"/>
</dbReference>
<dbReference type="SFLD" id="SFLDS00003">
    <property type="entry name" value="Haloacid_Dehalogenase"/>
    <property type="match status" value="1"/>
</dbReference>
<dbReference type="InterPro" id="IPR006323">
    <property type="entry name" value="Phosphonoacetald_hydro"/>
</dbReference>
<evidence type="ECO:0000256" key="1">
    <source>
        <dbReference type="ARBA" id="ARBA00011738"/>
    </source>
</evidence>
<evidence type="ECO:0000256" key="8">
    <source>
        <dbReference type="ARBA" id="ARBA00066472"/>
    </source>
</evidence>